<evidence type="ECO:0000313" key="5">
    <source>
        <dbReference type="EMBL" id="AZS49316.1"/>
    </source>
</evidence>
<dbReference type="CDD" id="cd00093">
    <property type="entry name" value="HTH_XRE"/>
    <property type="match status" value="1"/>
</dbReference>
<dbReference type="InterPro" id="IPR015927">
    <property type="entry name" value="Peptidase_S24_S26A/B/C"/>
</dbReference>
<dbReference type="PANTHER" id="PTHR40661:SF3">
    <property type="entry name" value="FELS-1 PROPHAGE TRANSCRIPTIONAL REGULATOR"/>
    <property type="match status" value="1"/>
</dbReference>
<organism evidence="5 6">
    <name type="scientific">Entomomonas moraniae</name>
    <dbReference type="NCBI Taxonomy" id="2213226"/>
    <lineage>
        <taxon>Bacteria</taxon>
        <taxon>Pseudomonadati</taxon>
        <taxon>Pseudomonadota</taxon>
        <taxon>Gammaproteobacteria</taxon>
        <taxon>Pseudomonadales</taxon>
        <taxon>Pseudomonadaceae</taxon>
        <taxon>Entomomonas</taxon>
    </lineage>
</organism>
<dbReference type="EMBL" id="CP029822">
    <property type="protein sequence ID" value="AZS49316.1"/>
    <property type="molecule type" value="Genomic_DNA"/>
</dbReference>
<dbReference type="PROSITE" id="PS50943">
    <property type="entry name" value="HTH_CROC1"/>
    <property type="match status" value="1"/>
</dbReference>
<dbReference type="AlphaFoldDB" id="A0A3S9XAB1"/>
<evidence type="ECO:0000256" key="3">
    <source>
        <dbReference type="ARBA" id="ARBA00023163"/>
    </source>
</evidence>
<dbReference type="InterPro" id="IPR039418">
    <property type="entry name" value="LexA-like"/>
</dbReference>
<dbReference type="Proteomes" id="UP000273143">
    <property type="component" value="Chromosome"/>
</dbReference>
<name>A0A3S9XAB1_9GAMM</name>
<dbReference type="KEGG" id="emo:DM558_00330"/>
<dbReference type="Gene3D" id="2.10.109.10">
    <property type="entry name" value="Umud Fragment, subunit A"/>
    <property type="match status" value="1"/>
</dbReference>
<dbReference type="SMART" id="SM00530">
    <property type="entry name" value="HTH_XRE"/>
    <property type="match status" value="1"/>
</dbReference>
<evidence type="ECO:0000313" key="6">
    <source>
        <dbReference type="Proteomes" id="UP000273143"/>
    </source>
</evidence>
<dbReference type="SUPFAM" id="SSF51306">
    <property type="entry name" value="LexA/Signal peptidase"/>
    <property type="match status" value="1"/>
</dbReference>
<dbReference type="InterPro" id="IPR036286">
    <property type="entry name" value="LexA/Signal_pep-like_sf"/>
</dbReference>
<protein>
    <submittedName>
        <fullName evidence="5">LexA family transcriptional regulator</fullName>
    </submittedName>
</protein>
<accession>A0A3S9XAB1</accession>
<feature type="domain" description="HTH cro/C1-type" evidence="4">
    <location>
        <begin position="25"/>
        <end position="67"/>
    </location>
</feature>
<dbReference type="CDD" id="cd06529">
    <property type="entry name" value="S24_LexA-like"/>
    <property type="match status" value="1"/>
</dbReference>
<keyword evidence="2" id="KW-0238">DNA-binding</keyword>
<dbReference type="SUPFAM" id="SSF47413">
    <property type="entry name" value="lambda repressor-like DNA-binding domains"/>
    <property type="match status" value="1"/>
</dbReference>
<dbReference type="GO" id="GO:0003677">
    <property type="term" value="F:DNA binding"/>
    <property type="evidence" value="ECO:0007669"/>
    <property type="project" value="UniProtKB-KW"/>
</dbReference>
<dbReference type="Pfam" id="PF01381">
    <property type="entry name" value="HTH_3"/>
    <property type="match status" value="1"/>
</dbReference>
<evidence type="ECO:0000256" key="1">
    <source>
        <dbReference type="ARBA" id="ARBA00023015"/>
    </source>
</evidence>
<gene>
    <name evidence="5" type="ORF">DM558_00330</name>
</gene>
<keyword evidence="3" id="KW-0804">Transcription</keyword>
<evidence type="ECO:0000256" key="2">
    <source>
        <dbReference type="ARBA" id="ARBA00023125"/>
    </source>
</evidence>
<dbReference type="PANTHER" id="PTHR40661">
    <property type="match status" value="1"/>
</dbReference>
<sequence length="227" mass="25400">MDRLNMTIGKRIFEAMKTRGYSEGELARRSGVPQPTIHRIVSGDVKSPRNDSIESIAKALSLDFTWLVTGKEAKKQGSNSVLSNKNIIEIPQFDIEASMGAGKFPPDYQQPVITITVDKDFFIRQGINITQSSKLSIITGIGDSMEGTFNDGDPIVINHEARSLIADGIYVFTLGEKLYLKRLQILPNCIRMISDNAKYPPYDIKDEELQQLVIHGKALFVWNGKRI</sequence>
<keyword evidence="1" id="KW-0805">Transcription regulation</keyword>
<dbReference type="InterPro" id="IPR001387">
    <property type="entry name" value="Cro/C1-type_HTH"/>
</dbReference>
<dbReference type="InterPro" id="IPR010982">
    <property type="entry name" value="Lambda_DNA-bd_dom_sf"/>
</dbReference>
<evidence type="ECO:0000259" key="4">
    <source>
        <dbReference type="PROSITE" id="PS50943"/>
    </source>
</evidence>
<reference evidence="6" key="1">
    <citation type="submission" date="2018-06" db="EMBL/GenBank/DDBJ databases">
        <title>Complete genome of Pseudomonas insecticola strain QZS01.</title>
        <authorList>
            <person name="Wang J."/>
            <person name="Su Q."/>
        </authorList>
    </citation>
    <scope>NUCLEOTIDE SEQUENCE [LARGE SCALE GENOMIC DNA]</scope>
    <source>
        <strain evidence="6">QZS01</strain>
    </source>
</reference>
<dbReference type="Gene3D" id="1.10.260.40">
    <property type="entry name" value="lambda repressor-like DNA-binding domains"/>
    <property type="match status" value="1"/>
</dbReference>
<proteinExistence type="predicted"/>
<keyword evidence="6" id="KW-1185">Reference proteome</keyword>
<dbReference type="Pfam" id="PF00717">
    <property type="entry name" value="Peptidase_S24"/>
    <property type="match status" value="1"/>
</dbReference>